<evidence type="ECO:0000313" key="1">
    <source>
        <dbReference type="EMBL" id="KAJ2986828.1"/>
    </source>
</evidence>
<name>A0ACC1P6V6_9PEZI</name>
<protein>
    <submittedName>
        <fullName evidence="1">Uncharacterized protein</fullName>
    </submittedName>
</protein>
<dbReference type="Proteomes" id="UP001143856">
    <property type="component" value="Unassembled WGS sequence"/>
</dbReference>
<comment type="caution">
    <text evidence="1">The sequence shown here is derived from an EMBL/GenBank/DDBJ whole genome shotgun (WGS) entry which is preliminary data.</text>
</comment>
<dbReference type="EMBL" id="JAPDGR010000888">
    <property type="protein sequence ID" value="KAJ2986828.1"/>
    <property type="molecule type" value="Genomic_DNA"/>
</dbReference>
<gene>
    <name evidence="1" type="ORF">NUW58_g4845</name>
</gene>
<keyword evidence="2" id="KW-1185">Reference proteome</keyword>
<sequence length="292" mass="33204">MENTLHRNGAGVRQQGSFGNHQPQTSQQPEGRTPSVALLARAIRILPQVYDGNVTYGPAEAEGATMFSCAICGEKSRMGELYNSVCGHRHCIDCLKANARVAFASNPFAPAKCCHVLPPEVLYKFGALTEDELKQYTTKMEELANPHTKLYCWSCSAYVPYNRRTKRVGDCEQCGKRTCKSCQAKSHFGACDRAKLEANREAEERIYHLAKMKGWKRCPNCLNMVQKSGGCNHMLCNCGQDFCYLCGQVYDNAHTHDCEQQRRQRHQQQQRFERLLQQDPHRSQLQLRRPQL</sequence>
<organism evidence="1 2">
    <name type="scientific">Xylaria curta</name>
    <dbReference type="NCBI Taxonomy" id="42375"/>
    <lineage>
        <taxon>Eukaryota</taxon>
        <taxon>Fungi</taxon>
        <taxon>Dikarya</taxon>
        <taxon>Ascomycota</taxon>
        <taxon>Pezizomycotina</taxon>
        <taxon>Sordariomycetes</taxon>
        <taxon>Xylariomycetidae</taxon>
        <taxon>Xylariales</taxon>
        <taxon>Xylariaceae</taxon>
        <taxon>Xylaria</taxon>
    </lineage>
</organism>
<proteinExistence type="predicted"/>
<accession>A0ACC1P6V6</accession>
<reference evidence="1" key="1">
    <citation type="submission" date="2022-10" db="EMBL/GenBank/DDBJ databases">
        <title>Genome Sequence of Xylaria curta.</title>
        <authorList>
            <person name="Buettner E."/>
        </authorList>
    </citation>
    <scope>NUCLEOTIDE SEQUENCE</scope>
    <source>
        <strain evidence="1">Babe10</strain>
    </source>
</reference>
<evidence type="ECO:0000313" key="2">
    <source>
        <dbReference type="Proteomes" id="UP001143856"/>
    </source>
</evidence>